<dbReference type="RefSeq" id="WP_007237459.1">
    <property type="nucleotide sequence ID" value="NZ_BAFB01000050.1"/>
</dbReference>
<protein>
    <submittedName>
        <fullName evidence="1">Uncharacterized protein</fullName>
    </submittedName>
</protein>
<sequence length="77" mass="8540">MPFLPEPVGAQSKRYPASVELILKAQAEGAQAVHSGTAVGNSPYVSQHSEEGRFLALMWFRGYRCEQERLSRDGTDE</sequence>
<proteinExistence type="predicted"/>
<reference evidence="1" key="1">
    <citation type="submission" date="2012-02" db="EMBL/GenBank/DDBJ databases">
        <title>Whole genome shotgun sequence of Gordonia otitidis NBRC 100426.</title>
        <authorList>
            <person name="Yoshida I."/>
            <person name="Hosoyama A."/>
            <person name="Tsuchikane K."/>
            <person name="Katsumata H."/>
            <person name="Yamazaki S."/>
            <person name="Fujita N."/>
        </authorList>
    </citation>
    <scope>NUCLEOTIDE SEQUENCE [LARGE SCALE GENOMIC DNA]</scope>
    <source>
        <strain evidence="1">NBRC 100426</strain>
    </source>
</reference>
<evidence type="ECO:0000313" key="2">
    <source>
        <dbReference type="Proteomes" id="UP000005038"/>
    </source>
</evidence>
<dbReference type="AlphaFoldDB" id="H5TI92"/>
<dbReference type="Proteomes" id="UP000005038">
    <property type="component" value="Unassembled WGS sequence"/>
</dbReference>
<dbReference type="EMBL" id="BAFB01000050">
    <property type="protein sequence ID" value="GAB33200.1"/>
    <property type="molecule type" value="Genomic_DNA"/>
</dbReference>
<evidence type="ECO:0000313" key="1">
    <source>
        <dbReference type="EMBL" id="GAB33200.1"/>
    </source>
</evidence>
<dbReference type="STRING" id="1108044.GOOTI_050_00040"/>
<accession>H5TI92</accession>
<gene>
    <name evidence="1" type="ORF">GOOTI_050_00040</name>
</gene>
<organism evidence="1 2">
    <name type="scientific">Gordonia otitidis (strain DSM 44809 / CCUG 52243 / JCM 12355 / NBRC 100426 / IFM 10032)</name>
    <dbReference type="NCBI Taxonomy" id="1108044"/>
    <lineage>
        <taxon>Bacteria</taxon>
        <taxon>Bacillati</taxon>
        <taxon>Actinomycetota</taxon>
        <taxon>Actinomycetes</taxon>
        <taxon>Mycobacteriales</taxon>
        <taxon>Gordoniaceae</taxon>
        <taxon>Gordonia</taxon>
    </lineage>
</organism>
<comment type="caution">
    <text evidence="1">The sequence shown here is derived from an EMBL/GenBank/DDBJ whole genome shotgun (WGS) entry which is preliminary data.</text>
</comment>
<name>H5TI92_GORO1</name>
<dbReference type="OrthoDB" id="9981647at2"/>
<keyword evidence="2" id="KW-1185">Reference proteome</keyword>